<keyword evidence="1" id="KW-0812">Transmembrane</keyword>
<dbReference type="GO" id="GO:0070062">
    <property type="term" value="C:extracellular exosome"/>
    <property type="evidence" value="ECO:0007669"/>
    <property type="project" value="TreeGrafter"/>
</dbReference>
<evidence type="ECO:0000256" key="1">
    <source>
        <dbReference type="ARBA" id="ARBA00022692"/>
    </source>
</evidence>
<comment type="subcellular location">
    <subcellularLocation>
        <location evidence="4">Endomembrane system</location>
        <topology evidence="4">Single-pass type I membrane protein</topology>
    </subcellularLocation>
</comment>
<dbReference type="InterPro" id="IPR056607">
    <property type="entry name" value="Elapor1/2_MRH"/>
</dbReference>
<evidence type="ECO:0000259" key="6">
    <source>
        <dbReference type="Pfam" id="PF23087"/>
    </source>
</evidence>
<feature type="compositionally biased region" description="Polar residues" evidence="5">
    <location>
        <begin position="162"/>
        <end position="181"/>
    </location>
</feature>
<dbReference type="Proteomes" id="UP001356427">
    <property type="component" value="Unassembled WGS sequence"/>
</dbReference>
<dbReference type="EMBL" id="JAGTTL010000019">
    <property type="protein sequence ID" value="KAK6308484.1"/>
    <property type="molecule type" value="Genomic_DNA"/>
</dbReference>
<evidence type="ECO:0000256" key="3">
    <source>
        <dbReference type="ARBA" id="ARBA00023136"/>
    </source>
</evidence>
<dbReference type="GO" id="GO:0005764">
    <property type="term" value="C:lysosome"/>
    <property type="evidence" value="ECO:0007669"/>
    <property type="project" value="TreeGrafter"/>
</dbReference>
<evidence type="ECO:0000256" key="2">
    <source>
        <dbReference type="ARBA" id="ARBA00022989"/>
    </source>
</evidence>
<dbReference type="GO" id="GO:0044090">
    <property type="term" value="P:positive regulation of vacuole organization"/>
    <property type="evidence" value="ECO:0007669"/>
    <property type="project" value="TreeGrafter"/>
</dbReference>
<feature type="region of interest" description="Disordered" evidence="5">
    <location>
        <begin position="199"/>
        <end position="226"/>
    </location>
</feature>
<dbReference type="Pfam" id="PF23087">
    <property type="entry name" value="MRH_ELAPOR1_9th"/>
    <property type="match status" value="1"/>
</dbReference>
<dbReference type="GO" id="GO:0005802">
    <property type="term" value="C:trans-Golgi network"/>
    <property type="evidence" value="ECO:0007669"/>
    <property type="project" value="TreeGrafter"/>
</dbReference>
<accession>A0AAN8LF93</accession>
<comment type="caution">
    <text evidence="8">The sequence shown here is derived from an EMBL/GenBank/DDBJ whole genome shotgun (WGS) entry which is preliminary data.</text>
</comment>
<keyword evidence="2" id="KW-1133">Transmembrane helix</keyword>
<dbReference type="AlphaFoldDB" id="A0AAN8LF93"/>
<dbReference type="PANTHER" id="PTHR22727:SF13">
    <property type="entry name" value="ENDOSOME_LYSOSOME-ASSOCIATED APOPTOSIS AND AUTOPHAGY REGULATOR 1"/>
    <property type="match status" value="1"/>
</dbReference>
<dbReference type="GO" id="GO:0005886">
    <property type="term" value="C:plasma membrane"/>
    <property type="evidence" value="ECO:0007669"/>
    <property type="project" value="TreeGrafter"/>
</dbReference>
<gene>
    <name evidence="8" type="ORF">J4Q44_G00217550</name>
</gene>
<name>A0AAN8LF93_9TELE</name>
<dbReference type="GO" id="GO:0005770">
    <property type="term" value="C:late endosome"/>
    <property type="evidence" value="ECO:0007669"/>
    <property type="project" value="TreeGrafter"/>
</dbReference>
<dbReference type="Pfam" id="PF23089">
    <property type="entry name" value="ELAPOR1_C"/>
    <property type="match status" value="1"/>
</dbReference>
<evidence type="ECO:0000259" key="7">
    <source>
        <dbReference type="Pfam" id="PF23089"/>
    </source>
</evidence>
<reference evidence="8 9" key="1">
    <citation type="submission" date="2021-04" db="EMBL/GenBank/DDBJ databases">
        <authorList>
            <person name="De Guttry C."/>
            <person name="Zahm M."/>
            <person name="Klopp C."/>
            <person name="Cabau C."/>
            <person name="Louis A."/>
            <person name="Berthelot C."/>
            <person name="Parey E."/>
            <person name="Roest Crollius H."/>
            <person name="Montfort J."/>
            <person name="Robinson-Rechavi M."/>
            <person name="Bucao C."/>
            <person name="Bouchez O."/>
            <person name="Gislard M."/>
            <person name="Lluch J."/>
            <person name="Milhes M."/>
            <person name="Lampietro C."/>
            <person name="Lopez Roques C."/>
            <person name="Donnadieu C."/>
            <person name="Braasch I."/>
            <person name="Desvignes T."/>
            <person name="Postlethwait J."/>
            <person name="Bobe J."/>
            <person name="Wedekind C."/>
            <person name="Guiguen Y."/>
        </authorList>
    </citation>
    <scope>NUCLEOTIDE SEQUENCE [LARGE SCALE GENOMIC DNA]</scope>
    <source>
        <strain evidence="8">Cs_M1</strain>
        <tissue evidence="8">Blood</tissue>
    </source>
</reference>
<feature type="domain" description="Elapor1/2 C-terminal" evidence="7">
    <location>
        <begin position="33"/>
        <end position="69"/>
    </location>
</feature>
<evidence type="ECO:0000313" key="9">
    <source>
        <dbReference type="Proteomes" id="UP001356427"/>
    </source>
</evidence>
<dbReference type="GO" id="GO:0000045">
    <property type="term" value="P:autophagosome assembly"/>
    <property type="evidence" value="ECO:0007669"/>
    <property type="project" value="TreeGrafter"/>
</dbReference>
<dbReference type="InterPro" id="IPR056606">
    <property type="entry name" value="Elapor1/2_C"/>
</dbReference>
<proteinExistence type="predicted"/>
<evidence type="ECO:0000256" key="4">
    <source>
        <dbReference type="ARBA" id="ARBA00046288"/>
    </source>
</evidence>
<feature type="region of interest" description="Disordered" evidence="5">
    <location>
        <begin position="162"/>
        <end position="184"/>
    </location>
</feature>
<organism evidence="8 9">
    <name type="scientific">Coregonus suidteri</name>
    <dbReference type="NCBI Taxonomy" id="861788"/>
    <lineage>
        <taxon>Eukaryota</taxon>
        <taxon>Metazoa</taxon>
        <taxon>Chordata</taxon>
        <taxon>Craniata</taxon>
        <taxon>Vertebrata</taxon>
        <taxon>Euteleostomi</taxon>
        <taxon>Actinopterygii</taxon>
        <taxon>Neopterygii</taxon>
        <taxon>Teleostei</taxon>
        <taxon>Protacanthopterygii</taxon>
        <taxon>Salmoniformes</taxon>
        <taxon>Salmonidae</taxon>
        <taxon>Coregoninae</taxon>
        <taxon>Coregonus</taxon>
    </lineage>
</organism>
<dbReference type="InterPro" id="IPR039181">
    <property type="entry name" value="Elapor1/2"/>
</dbReference>
<keyword evidence="3" id="KW-0472">Membrane</keyword>
<protein>
    <submittedName>
        <fullName evidence="8">Uncharacterized protein</fullName>
    </submittedName>
</protein>
<evidence type="ECO:0000256" key="5">
    <source>
        <dbReference type="SAM" id="MobiDB-lite"/>
    </source>
</evidence>
<feature type="compositionally biased region" description="Basic and acidic residues" evidence="5">
    <location>
        <begin position="199"/>
        <end position="219"/>
    </location>
</feature>
<dbReference type="PANTHER" id="PTHR22727">
    <property type="entry name" value="PROTEIN CBG13728"/>
    <property type="match status" value="1"/>
</dbReference>
<sequence length="226" mass="25952">MVWGVTAEGTCDGCSFHFLWRSQYACPLCTESHYREIVSACRQGIQRTIYVWQQSLQCTGGVSLPAQTVSACVTLDFWLKVGESTGTIAAKLLISISCYFLLLEREDQWIDDQEASQEQKAFSKQRCFLSGQDFGTIEKNYVCRDALSRQSTECSEVQEVSHTQSQLQQPRVKLNGSTVETPSHHDLHRELLYEQEEIRRREEQERGVPEFVRVKDNLRRTQMSGQ</sequence>
<feature type="domain" description="Elapor1/2 mannose 6-phosphate receptor homology" evidence="6">
    <location>
        <begin position="3"/>
        <end position="30"/>
    </location>
</feature>
<evidence type="ECO:0000313" key="8">
    <source>
        <dbReference type="EMBL" id="KAK6308484.1"/>
    </source>
</evidence>
<keyword evidence="9" id="KW-1185">Reference proteome</keyword>